<keyword evidence="3" id="KW-1185">Reference proteome</keyword>
<dbReference type="PANTHER" id="PTHR43798:SF33">
    <property type="entry name" value="HYDROLASE, PUTATIVE (AFU_ORTHOLOGUE AFUA_2G14860)-RELATED"/>
    <property type="match status" value="1"/>
</dbReference>
<gene>
    <name evidence="2" type="ORF">MHIP_25170</name>
</gene>
<dbReference type="InterPro" id="IPR029058">
    <property type="entry name" value="AB_hydrolase_fold"/>
</dbReference>
<dbReference type="RefSeq" id="WP_163888723.1">
    <property type="nucleotide sequence ID" value="NZ_BLLB01000002.1"/>
</dbReference>
<dbReference type="Proteomes" id="UP000465304">
    <property type="component" value="Unassembled WGS sequence"/>
</dbReference>
<organism evidence="2 3">
    <name type="scientific">Mycolicibacterium hippocampi</name>
    <dbReference type="NCBI Taxonomy" id="659824"/>
    <lineage>
        <taxon>Bacteria</taxon>
        <taxon>Bacillati</taxon>
        <taxon>Actinomycetota</taxon>
        <taxon>Actinomycetes</taxon>
        <taxon>Mycobacteriales</taxon>
        <taxon>Mycobacteriaceae</taxon>
        <taxon>Mycolicibacterium</taxon>
    </lineage>
</organism>
<protein>
    <submittedName>
        <fullName evidence="2">Alpha/beta hydrolase</fullName>
    </submittedName>
</protein>
<dbReference type="InterPro" id="IPR000073">
    <property type="entry name" value="AB_hydrolase_1"/>
</dbReference>
<dbReference type="GO" id="GO:0016020">
    <property type="term" value="C:membrane"/>
    <property type="evidence" value="ECO:0007669"/>
    <property type="project" value="TreeGrafter"/>
</dbReference>
<name>A0A7I9ZM15_9MYCO</name>
<evidence type="ECO:0000313" key="2">
    <source>
        <dbReference type="EMBL" id="GFH02034.1"/>
    </source>
</evidence>
<sequence>MPLARTPSGTLAYTDQGTGPAVVLLHATLHDRTDYTHVAAALAGRYRVVAVDWPGHGDSPVPAVPLTAPLLADALEQFVSALELRDAVFVGNSVGGFAACRLALRDPSRVAGLVLVNGSGFTPWTPVSRAFCALMGHPGTIGAVFRFSVPLYMAARTDADRDVVARVLARARTRVGRQTAAAMWRSFPDPAADLRALADRITSPTLITWGTRDRTLRRSWGRAMHHAISGSAYVEFDTGHLPFTSDPQGWLGVVEPFLERVLDR</sequence>
<keyword evidence="2" id="KW-0378">Hydrolase</keyword>
<evidence type="ECO:0000313" key="3">
    <source>
        <dbReference type="Proteomes" id="UP000465304"/>
    </source>
</evidence>
<evidence type="ECO:0000259" key="1">
    <source>
        <dbReference type="Pfam" id="PF12697"/>
    </source>
</evidence>
<comment type="caution">
    <text evidence="2">The sequence shown here is derived from an EMBL/GenBank/DDBJ whole genome shotgun (WGS) entry which is preliminary data.</text>
</comment>
<reference evidence="2 3" key="1">
    <citation type="journal article" date="2019" name="Emerg. Microbes Infect.">
        <title>Comprehensive subspecies identification of 175 nontuberculous mycobacteria species based on 7547 genomic profiles.</title>
        <authorList>
            <person name="Matsumoto Y."/>
            <person name="Kinjo T."/>
            <person name="Motooka D."/>
            <person name="Nabeya D."/>
            <person name="Jung N."/>
            <person name="Uechi K."/>
            <person name="Horii T."/>
            <person name="Iida T."/>
            <person name="Fujita J."/>
            <person name="Nakamura S."/>
        </authorList>
    </citation>
    <scope>NUCLEOTIDE SEQUENCE [LARGE SCALE GENOMIC DNA]</scope>
    <source>
        <strain evidence="2 3">JCM 30996</strain>
    </source>
</reference>
<accession>A0A7I9ZM15</accession>
<proteinExistence type="predicted"/>
<dbReference type="PANTHER" id="PTHR43798">
    <property type="entry name" value="MONOACYLGLYCEROL LIPASE"/>
    <property type="match status" value="1"/>
</dbReference>
<dbReference type="GO" id="GO:0016787">
    <property type="term" value="F:hydrolase activity"/>
    <property type="evidence" value="ECO:0007669"/>
    <property type="project" value="UniProtKB-KW"/>
</dbReference>
<dbReference type="InterPro" id="IPR050266">
    <property type="entry name" value="AB_hydrolase_sf"/>
</dbReference>
<dbReference type="Pfam" id="PF12697">
    <property type="entry name" value="Abhydrolase_6"/>
    <property type="match status" value="1"/>
</dbReference>
<dbReference type="Gene3D" id="3.40.50.1820">
    <property type="entry name" value="alpha/beta hydrolase"/>
    <property type="match status" value="1"/>
</dbReference>
<dbReference type="SUPFAM" id="SSF53474">
    <property type="entry name" value="alpha/beta-Hydrolases"/>
    <property type="match status" value="1"/>
</dbReference>
<dbReference type="PRINTS" id="PR00111">
    <property type="entry name" value="ABHYDROLASE"/>
</dbReference>
<feature type="domain" description="AB hydrolase-1" evidence="1">
    <location>
        <begin position="22"/>
        <end position="248"/>
    </location>
</feature>
<dbReference type="AlphaFoldDB" id="A0A7I9ZM15"/>
<dbReference type="EMBL" id="BLLB01000002">
    <property type="protein sequence ID" value="GFH02034.1"/>
    <property type="molecule type" value="Genomic_DNA"/>
</dbReference>